<reference evidence="1 2" key="1">
    <citation type="journal article" date="2022" name="bioRxiv">
        <title>Genomics of Preaxostyla Flagellates Illuminates Evolutionary Transitions and the Path Towards Mitochondrial Loss.</title>
        <authorList>
            <person name="Novak L.V.F."/>
            <person name="Treitli S.C."/>
            <person name="Pyrih J."/>
            <person name="Halakuc P."/>
            <person name="Pipaliya S.V."/>
            <person name="Vacek V."/>
            <person name="Brzon O."/>
            <person name="Soukal P."/>
            <person name="Eme L."/>
            <person name="Dacks J.B."/>
            <person name="Karnkowska A."/>
            <person name="Elias M."/>
            <person name="Hampl V."/>
        </authorList>
    </citation>
    <scope>NUCLEOTIDE SEQUENCE [LARGE SCALE GENOMIC DNA]</scope>
    <source>
        <strain evidence="1">NAU3</strain>
        <tissue evidence="1">Gut</tissue>
    </source>
</reference>
<evidence type="ECO:0000313" key="2">
    <source>
        <dbReference type="Proteomes" id="UP001281761"/>
    </source>
</evidence>
<gene>
    <name evidence="1" type="ORF">BLNAU_14562</name>
</gene>
<organism evidence="1 2">
    <name type="scientific">Blattamonas nauphoetae</name>
    <dbReference type="NCBI Taxonomy" id="2049346"/>
    <lineage>
        <taxon>Eukaryota</taxon>
        <taxon>Metamonada</taxon>
        <taxon>Preaxostyla</taxon>
        <taxon>Oxymonadida</taxon>
        <taxon>Blattamonas</taxon>
    </lineage>
</organism>
<name>A0ABQ9XG98_9EUKA</name>
<protein>
    <submittedName>
        <fullName evidence="1">Uncharacterized protein</fullName>
    </submittedName>
</protein>
<dbReference type="Proteomes" id="UP001281761">
    <property type="component" value="Unassembled WGS sequence"/>
</dbReference>
<dbReference type="EMBL" id="JARBJD010000135">
    <property type="protein sequence ID" value="KAK2950444.1"/>
    <property type="molecule type" value="Genomic_DNA"/>
</dbReference>
<evidence type="ECO:0000313" key="1">
    <source>
        <dbReference type="EMBL" id="KAK2950444.1"/>
    </source>
</evidence>
<proteinExistence type="predicted"/>
<keyword evidence="2" id="KW-1185">Reference proteome</keyword>
<comment type="caution">
    <text evidence="1">The sequence shown here is derived from an EMBL/GenBank/DDBJ whole genome shotgun (WGS) entry which is preliminary data.</text>
</comment>
<accession>A0ABQ9XG98</accession>
<sequence>MAFMFPSLASISISVISTSHQATSCGIVQPLVSLSSSNFQTSPTGQEQEIIAGGVSVSGIGLHLENRAFAHSSGPLFSFQTVPPKTDTNLGPIRTFLSHTTLTNVTTTPHRSHFVNLASMTQTVSGCDVDECTNHFSGTAVHEINFGGSTLSTNSSFANCHSTTLLASPHPSKTIPNADVEYTDEDYENSVGQIRSPITSAEDRVIVVRCTFGDMASQFGAAIYIFSDTVQLSVSSSSFARCRASYGSDGDGGAVQVAHSSIAPDHPGVSSIDKCCFSDCSATDAGGSVSLCKNKKQVTDSYFEESSAKRGGGLFFEDAQCTLSNSSFIACHAGRGGATFFSYWQTAMYSMSLSVSSVSFRDCYATENIDSRDFFTSPAITDILTTDEMKDCDSSSGLNNTWSVYLNKPYDRSLIPLVEKGTTIVGKSVTVTDNVATIEVETEKKMSGTMAVLLRGPKVPRLVFIEFADSTIGSGTETVGAGQILPAGTDFEVKTVVMPGWTFDNFVFGGSSTLLDVNTTELTLNGVGLQEGNYWMLIRDGSSSSSDIEVSLTLSGTTTLTGTAPLYPSTATDLVLWETKYRVMEVGRESNGEKRTIVVNSPVEFTTPVEPARIEEAMCSLNGRKDEVIVRLVGRQLSDGNHLVSLRHSGLAVSVTSAIFDVHKTSCFVKFFVGWEENTTHLEYGADYHIVSVTNGTSSFDTSAQPLLEVPRPPLISSIVVPSSVSSSSFVFAVSGSDLPSGKTYLVSLTSGPSFSLPFSSSTEGSSILPIGGSNDLKFGTSYTISSVILVEEGKDDEHVLLSQSSFTTPSGPTLSLISCDLAPSDPNSVILSLTTLLMPSETFTLRLSSTSTPSKTVDLPIEFTSAESGTATVEVYNTSDSLEYGCSYSIVEMWSENVVAVVKAPVFSLPPSPVRIEGASCSLGGEKNKSAIVVLSGVNLGGGKAFSLTLQKMIGSTPSSPDIYLRGTLTGDASSTTHSHCELIFGESSPLLSFETTYLVLDLAIESSITVVNSGVNFTVPSEPSRLTELNEDAKYGSNDKTIEISFSGICLDGEYEVRFSVNGSETATVALNLIFDSNSKGKLKGTLFDTRSPSLVDLSYNSTYSVIGVRFGSTPILFEDGLSFKTIAKPSRLVRIEASDFVDSLKTTITLSFSSVALPIKSTVTLTFESEDLDATSSDDRVLGMETDEKGELKALSVKLYPFETDSLKKSSQLKFGRKYRIQSLRTASSGLIHFEEEETRFRTPSEPSRIEAAHHSLNAEEDRIVLTLEGRAMKDGAWTMTLSAFPGSPFTGKFISDTTISFELSLSRSDTPHLLFNKQYTITSVRHDGISIVIQQPLSFTTPKSTAHSDIIVSKHNGSEEPECGTIQSPCASIKTGWDHAGSGEETDIIQMKIDREASCRGWISVGRRALEMRCLWNRKDRLVVEDTVEGSRSTQAVFVVDGGHIRISNIVVLLPSFALSFSSLHPRFLIGGWGDCVVSSVRLSSCEGEDVGMGLVCMTRGTCTIDSVSLDHFTFSDSVTLISTCANNSEFHLALSHFVSSTVTSQNASLIAFASKNGLSGFSMTDSDLLWTVQKVGSSPNTALIDVSTPQTHVEIVRCTFFESGCVSERSIRLGWTLSIVLVRTEPLARRSVVDLLSCLVIDCCGLDSSSQNGAVVVDCGEGVTRLNLCGSWFEETTATSPSFERDGDGRLVLSKNRKIVYSASESAGAVVVANRIVPTIRRTGSAFSNCRLVLKNKL</sequence>